<dbReference type="RefSeq" id="WP_218881922.1">
    <property type="nucleotide sequence ID" value="NZ_BAAALL010000005.1"/>
</dbReference>
<accession>A0A7Z0GMG3</accession>
<evidence type="ECO:0000313" key="3">
    <source>
        <dbReference type="Proteomes" id="UP000535437"/>
    </source>
</evidence>
<name>A0A7Z0GMG3_9MICC</name>
<sequence>MTTSPTRTSASAPPPAPTSPGTPVGHRVLPADEHRAAAEAHQRRVARYTSGFLGRRHAGKTHPVEDFLFTYYSHSPGQLSRWHPGVGAVLQGAGASEQAGWRFYTTVDDGSPEGAAGLDVVRFRRERDSMIGFARRLLSATAARPAQLGCFGLHEWAMVYRSVQHGQRHDQVPLRLGAEGTDEVVESLNIRCTHFDAYRFYTPSAKPLNTLSPTRESQVALEQPGCLHANMDLYKWAYKLIPAVGSDLLMDCFDLAWRIRELDMRASPYDLADWGYAPVPIETPAGRAEYARAQKGFSEEAQLLRGRLLDVLDVVDALAGDV</sequence>
<gene>
    <name evidence="2" type="ORF">HNR09_002097</name>
</gene>
<evidence type="ECO:0000256" key="1">
    <source>
        <dbReference type="SAM" id="MobiDB-lite"/>
    </source>
</evidence>
<evidence type="ECO:0008006" key="4">
    <source>
        <dbReference type="Google" id="ProtNLM"/>
    </source>
</evidence>
<protein>
    <recommendedName>
        <fullName evidence="4">3-methyladenine DNA glycosylase</fullName>
    </recommendedName>
</protein>
<proteinExistence type="predicted"/>
<feature type="region of interest" description="Disordered" evidence="1">
    <location>
        <begin position="1"/>
        <end position="27"/>
    </location>
</feature>
<reference evidence="2 3" key="1">
    <citation type="submission" date="2020-07" db="EMBL/GenBank/DDBJ databases">
        <title>Sequencing the genomes of 1000 actinobacteria strains.</title>
        <authorList>
            <person name="Klenk H.-P."/>
        </authorList>
    </citation>
    <scope>NUCLEOTIDE SEQUENCE [LARGE SCALE GENOMIC DNA]</scope>
    <source>
        <strain evidence="2 3">DSM 15475</strain>
    </source>
</reference>
<organism evidence="2 3">
    <name type="scientific">Nesterenkonia xinjiangensis</name>
    <dbReference type="NCBI Taxonomy" id="225327"/>
    <lineage>
        <taxon>Bacteria</taxon>
        <taxon>Bacillati</taxon>
        <taxon>Actinomycetota</taxon>
        <taxon>Actinomycetes</taxon>
        <taxon>Micrococcales</taxon>
        <taxon>Micrococcaceae</taxon>
        <taxon>Nesterenkonia</taxon>
    </lineage>
</organism>
<evidence type="ECO:0000313" key="2">
    <source>
        <dbReference type="EMBL" id="NYJ78686.1"/>
    </source>
</evidence>
<keyword evidence="3" id="KW-1185">Reference proteome</keyword>
<feature type="compositionally biased region" description="Low complexity" evidence="1">
    <location>
        <begin position="1"/>
        <end position="11"/>
    </location>
</feature>
<dbReference type="EMBL" id="JACCFY010000001">
    <property type="protein sequence ID" value="NYJ78686.1"/>
    <property type="molecule type" value="Genomic_DNA"/>
</dbReference>
<dbReference type="AlphaFoldDB" id="A0A7Z0GMG3"/>
<dbReference type="Proteomes" id="UP000535437">
    <property type="component" value="Unassembled WGS sequence"/>
</dbReference>
<comment type="caution">
    <text evidence="2">The sequence shown here is derived from an EMBL/GenBank/DDBJ whole genome shotgun (WGS) entry which is preliminary data.</text>
</comment>